<dbReference type="EMBL" id="HE575324">
    <property type="protein sequence ID" value="CCC96110.1"/>
    <property type="molecule type" value="Genomic_DNA"/>
</dbReference>
<comment type="catalytic activity">
    <reaction evidence="10">
        <text>[protein]-C-terminal L-amino acid-glycyl-phosphatidylethanolamide + H2O = [protein]-C-terminal L-amino acid-glycine + a 1,2-diacyl-sn-glycero-3-phosphoethanolamine</text>
        <dbReference type="Rhea" id="RHEA:67548"/>
        <dbReference type="Rhea" id="RHEA-COMP:17323"/>
        <dbReference type="Rhea" id="RHEA-COMP:17324"/>
        <dbReference type="ChEBI" id="CHEBI:15377"/>
        <dbReference type="ChEBI" id="CHEBI:64612"/>
        <dbReference type="ChEBI" id="CHEBI:172940"/>
        <dbReference type="ChEBI" id="CHEBI:172941"/>
    </reaction>
    <physiologicalReaction direction="left-to-right" evidence="10">
        <dbReference type="Rhea" id="RHEA:67549"/>
    </physiologicalReaction>
</comment>
<organism evidence="13">
    <name type="scientific">Trypanosoma congolense (strain IL3000)</name>
    <dbReference type="NCBI Taxonomy" id="1068625"/>
    <lineage>
        <taxon>Eukaryota</taxon>
        <taxon>Discoba</taxon>
        <taxon>Euglenozoa</taxon>
        <taxon>Kinetoplastea</taxon>
        <taxon>Metakinetoplastina</taxon>
        <taxon>Trypanosomatida</taxon>
        <taxon>Trypanosomatidae</taxon>
        <taxon>Trypanosoma</taxon>
        <taxon>Nannomonas</taxon>
    </lineage>
</organism>
<evidence type="ECO:0000313" key="13">
    <source>
        <dbReference type="EMBL" id="CCC96110.1"/>
    </source>
</evidence>
<keyword evidence="9 11" id="KW-0072">Autophagy</keyword>
<dbReference type="VEuPathDB" id="TriTrypDB:TcIL3000.11.16200"/>
<comment type="similarity">
    <text evidence="2 11">Belongs to the peptidase C54 family.</text>
</comment>
<dbReference type="GO" id="GO:0019786">
    <property type="term" value="F:protein-phosphatidylethanolamide deconjugating activity"/>
    <property type="evidence" value="ECO:0007669"/>
    <property type="project" value="InterPro"/>
</dbReference>
<keyword evidence="3" id="KW-0813">Transport</keyword>
<dbReference type="InterPro" id="IPR005078">
    <property type="entry name" value="Peptidase_C54"/>
</dbReference>
<name>G0V387_TRYCI</name>
<dbReference type="Pfam" id="PF03416">
    <property type="entry name" value="Peptidase_C54"/>
    <property type="match status" value="1"/>
</dbReference>
<dbReference type="GO" id="GO:0000423">
    <property type="term" value="P:mitophagy"/>
    <property type="evidence" value="ECO:0007669"/>
    <property type="project" value="TreeGrafter"/>
</dbReference>
<feature type="domain" description="Peptidase C54 catalytic" evidence="12">
    <location>
        <begin position="87"/>
        <end position="340"/>
    </location>
</feature>
<comment type="function">
    <text evidence="11">Cysteine protease that plays a key role in autophagy by mediating both proteolytic activation and delipidation of ATG8 family proteins.</text>
</comment>
<evidence type="ECO:0000256" key="5">
    <source>
        <dbReference type="ARBA" id="ARBA00022670"/>
    </source>
</evidence>
<dbReference type="InterPro" id="IPR046792">
    <property type="entry name" value="Peptidase_C54_cat"/>
</dbReference>
<accession>G0V387</accession>
<evidence type="ECO:0000256" key="8">
    <source>
        <dbReference type="ARBA" id="ARBA00022927"/>
    </source>
</evidence>
<dbReference type="GO" id="GO:0016485">
    <property type="term" value="P:protein processing"/>
    <property type="evidence" value="ECO:0007669"/>
    <property type="project" value="TreeGrafter"/>
</dbReference>
<reference evidence="13" key="1">
    <citation type="journal article" date="2012" name="Proc. Natl. Acad. Sci. U.S.A.">
        <title>Antigenic diversity is generated by distinct evolutionary mechanisms in African trypanosome species.</title>
        <authorList>
            <person name="Jackson A.P."/>
            <person name="Berry A."/>
            <person name="Aslett M."/>
            <person name="Allison H.C."/>
            <person name="Burton P."/>
            <person name="Vavrova-Anderson J."/>
            <person name="Brown R."/>
            <person name="Browne H."/>
            <person name="Corton N."/>
            <person name="Hauser H."/>
            <person name="Gamble J."/>
            <person name="Gilderthorp R."/>
            <person name="Marcello L."/>
            <person name="McQuillan J."/>
            <person name="Otto T.D."/>
            <person name="Quail M.A."/>
            <person name="Sanders M.J."/>
            <person name="van Tonder A."/>
            <person name="Ginger M.L."/>
            <person name="Field M.C."/>
            <person name="Barry J.D."/>
            <person name="Hertz-Fowler C."/>
            <person name="Berriman M."/>
        </authorList>
    </citation>
    <scope>NUCLEOTIDE SEQUENCE</scope>
    <source>
        <strain evidence="13">IL3000</strain>
    </source>
</reference>
<dbReference type="GO" id="GO:0004197">
    <property type="term" value="F:cysteine-type endopeptidase activity"/>
    <property type="evidence" value="ECO:0007669"/>
    <property type="project" value="TreeGrafter"/>
</dbReference>
<dbReference type="GO" id="GO:0034727">
    <property type="term" value="P:piecemeal microautophagy of the nucleus"/>
    <property type="evidence" value="ECO:0007669"/>
    <property type="project" value="TreeGrafter"/>
</dbReference>
<sequence length="388" mass="42786">MLCFLTVTATLHRCVSRFHPCMKGNDDDAGNTLDNSQMGFSCGAMKCFLYNVARTVSRWGQDVGDDDDVHLICLGKYHGKATANVVRAAAQKLLYFSYRRQFEPLRNGATSDVGWGCTIRACQMMLAWAFMRYRNGGSVTMDDNVVDSLKEFTQRLFYDVPTAPFGIHAMTNEGVRHGVTCGMWFGPTPMAKVIGALNEAYRSSGGEGPEVLVASDRQIGVQDVVVRLQRSQHVVLLIPVKLGPQTVSVTYANALKRFFEMGSSIGAVGGEKNSAYFFFGYQGDKIIHLDPHYVQCALTSPNSNGTLAGTWRSLPVMQCNTSALLGFYVSSCDELDQFRKDIAEINSSLIYPLIEVSSGTCANRSINVDNLDEHNVLSFDEDEFMVIS</sequence>
<evidence type="ECO:0000256" key="10">
    <source>
        <dbReference type="ARBA" id="ARBA00029362"/>
    </source>
</evidence>
<evidence type="ECO:0000259" key="12">
    <source>
        <dbReference type="Pfam" id="PF03416"/>
    </source>
</evidence>
<dbReference type="GO" id="GO:0000045">
    <property type="term" value="P:autophagosome assembly"/>
    <property type="evidence" value="ECO:0007669"/>
    <property type="project" value="TreeGrafter"/>
</dbReference>
<dbReference type="GO" id="GO:0015031">
    <property type="term" value="P:protein transport"/>
    <property type="evidence" value="ECO:0007669"/>
    <property type="project" value="UniProtKB-KW"/>
</dbReference>
<dbReference type="PANTHER" id="PTHR22624">
    <property type="entry name" value="CYSTEINE PROTEASE ATG4"/>
    <property type="match status" value="1"/>
</dbReference>
<keyword evidence="6 11" id="KW-0378">Hydrolase</keyword>
<proteinExistence type="inferred from homology"/>
<dbReference type="GO" id="GO:0035973">
    <property type="term" value="P:aggrephagy"/>
    <property type="evidence" value="ECO:0007669"/>
    <property type="project" value="TreeGrafter"/>
</dbReference>
<gene>
    <name evidence="13" type="ORF">TCIL3000_11_16200</name>
</gene>
<keyword evidence="5 11" id="KW-0645">Protease</keyword>
<protein>
    <recommendedName>
        <fullName evidence="11">Cysteine protease</fullName>
        <ecNumber evidence="11">3.4.22.-</ecNumber>
    </recommendedName>
</protein>
<keyword evidence="8 11" id="KW-0653">Protein transport</keyword>
<evidence type="ECO:0000256" key="2">
    <source>
        <dbReference type="ARBA" id="ARBA00010958"/>
    </source>
</evidence>
<evidence type="ECO:0000256" key="11">
    <source>
        <dbReference type="RuleBase" id="RU363115"/>
    </source>
</evidence>
<dbReference type="SUPFAM" id="SSF54001">
    <property type="entry name" value="Cysteine proteinases"/>
    <property type="match status" value="1"/>
</dbReference>
<dbReference type="EC" id="3.4.22.-" evidence="11"/>
<evidence type="ECO:0000256" key="1">
    <source>
        <dbReference type="ARBA" id="ARBA00004496"/>
    </source>
</evidence>
<keyword evidence="7" id="KW-0788">Thiol protease</keyword>
<evidence type="ECO:0000256" key="7">
    <source>
        <dbReference type="ARBA" id="ARBA00022807"/>
    </source>
</evidence>
<keyword evidence="4 11" id="KW-0963">Cytoplasm</keyword>
<evidence type="ECO:0000256" key="4">
    <source>
        <dbReference type="ARBA" id="ARBA00022490"/>
    </source>
</evidence>
<dbReference type="PANTHER" id="PTHR22624:SF53">
    <property type="entry name" value="CYSTEINE PROTEASE"/>
    <property type="match status" value="1"/>
</dbReference>
<evidence type="ECO:0000256" key="6">
    <source>
        <dbReference type="ARBA" id="ARBA00022801"/>
    </source>
</evidence>
<evidence type="ECO:0000256" key="3">
    <source>
        <dbReference type="ARBA" id="ARBA00022448"/>
    </source>
</evidence>
<comment type="subcellular location">
    <subcellularLocation>
        <location evidence="1 11">Cytoplasm</location>
    </subcellularLocation>
</comment>
<dbReference type="InterPro" id="IPR038765">
    <property type="entry name" value="Papain-like_cys_pep_sf"/>
</dbReference>
<dbReference type="AlphaFoldDB" id="G0V387"/>
<dbReference type="GO" id="GO:0005737">
    <property type="term" value="C:cytoplasm"/>
    <property type="evidence" value="ECO:0007669"/>
    <property type="project" value="UniProtKB-SubCell"/>
</dbReference>
<evidence type="ECO:0000256" key="9">
    <source>
        <dbReference type="ARBA" id="ARBA00023006"/>
    </source>
</evidence>